<dbReference type="PANTHER" id="PTHR11566">
    <property type="entry name" value="DYNAMIN"/>
    <property type="match status" value="1"/>
</dbReference>
<dbReference type="Gene3D" id="1.20.120.1240">
    <property type="entry name" value="Dynamin, middle domain"/>
    <property type="match status" value="1"/>
</dbReference>
<dbReference type="Pfam" id="PF01031">
    <property type="entry name" value="Dynamin_M"/>
    <property type="match status" value="1"/>
</dbReference>
<dbReference type="PANTHER" id="PTHR11566:SF149">
    <property type="entry name" value="GTPASE, PUTATIVE (AFU_ORTHOLOGUE AFUA_6G11890)-RELATED"/>
    <property type="match status" value="1"/>
</dbReference>
<dbReference type="CDD" id="cd08771">
    <property type="entry name" value="DLP_1"/>
    <property type="match status" value="1"/>
</dbReference>
<evidence type="ECO:0000313" key="5">
    <source>
        <dbReference type="EMBL" id="KAF2187960.1"/>
    </source>
</evidence>
<gene>
    <name evidence="5" type="ORF">K469DRAFT_568062</name>
</gene>
<dbReference type="SUPFAM" id="SSF52540">
    <property type="entry name" value="P-loop containing nucleoside triphosphate hydrolases"/>
    <property type="match status" value="1"/>
</dbReference>
<dbReference type="InterPro" id="IPR022812">
    <property type="entry name" value="Dynamin"/>
</dbReference>
<keyword evidence="1" id="KW-0547">Nucleotide-binding</keyword>
<dbReference type="InterPro" id="IPR020850">
    <property type="entry name" value="GED_dom"/>
</dbReference>
<keyword evidence="6" id="KW-1185">Reference proteome</keyword>
<dbReference type="GO" id="GO:0048312">
    <property type="term" value="P:intracellular distribution of mitochondria"/>
    <property type="evidence" value="ECO:0007669"/>
    <property type="project" value="TreeGrafter"/>
</dbReference>
<protein>
    <submittedName>
        <fullName evidence="5">Putative dynamin GTPase</fullName>
    </submittedName>
</protein>
<feature type="domain" description="Dynamin-type G" evidence="4">
    <location>
        <begin position="36"/>
        <end position="324"/>
    </location>
</feature>
<dbReference type="GO" id="GO:0005874">
    <property type="term" value="C:microtubule"/>
    <property type="evidence" value="ECO:0007669"/>
    <property type="project" value="TreeGrafter"/>
</dbReference>
<evidence type="ECO:0000313" key="6">
    <source>
        <dbReference type="Proteomes" id="UP000800200"/>
    </source>
</evidence>
<dbReference type="PROSITE" id="PS51388">
    <property type="entry name" value="GED"/>
    <property type="match status" value="1"/>
</dbReference>
<feature type="domain" description="GED" evidence="3">
    <location>
        <begin position="625"/>
        <end position="716"/>
    </location>
</feature>
<sequence length="718" mass="81515">MANVSSEESALRQLQSEQSELLDVIDGLRNLGLGRLIELPQLIVCGDQSCGKSSVLEAISRVRFPVKGGVCTRFATEVILRRSPSPKVAVTIEPGESRTNEEERERLRKFSEHISTATGLPELIEAAKEWMGISSADGPNAGFSDDILKVEIMGPDKPELTLVDLPGLYHSKSREQGTEGIPVVRKLVEKYMSNTRSIILAIISAKSDYNLQEILDLAERYDGKLERTLGIVTKPDTLEANSSEEEIYIEHINNERVKLQLGWHTLKNRNYETRDASDETRDDLERAFFSTGRWTNISREFVGIDALRQRLSGVLLHHIKRHLPGLINDIENKIQDRKSKLVKLGEERSTLRQQRRYLLETSRLFEKIVGQAVNGMYLDRFFGGLYSTSAPDETRLRAVIRDLNEEFAINMRLNGCRRRIVDEASGKSVCAARARDSPTIWIGAPINSEPETIARGDLEREINERARKNRGIELPGNPNQLLVGDLFRDQSKPWERLAREHLLAVWAAVKQFVKLLLIRLTDNSTSPLLLRNILEPELEKMQENMLTKLDELIAYNKRGHPLPFDQTYLTMTRKLQSDRQLALLEKTLLEMYPEAFEPQGKKRLSIQEVRAAVSEARPASDQFGATEVIELMETYYDIAITTFIDNVAILAIENCLVQPLETIFTPLTVEAMEDHEVMRLASEPPYAQANRLQLRSDLDKLTAGLRSCNRYNTQRACE</sequence>
<dbReference type="InterPro" id="IPR030381">
    <property type="entry name" value="G_DYNAMIN_dom"/>
</dbReference>
<dbReference type="OrthoDB" id="415706at2759"/>
<dbReference type="GO" id="GO:0016559">
    <property type="term" value="P:peroxisome fission"/>
    <property type="evidence" value="ECO:0007669"/>
    <property type="project" value="TreeGrafter"/>
</dbReference>
<name>A0A6A6ECU6_9PEZI</name>
<evidence type="ECO:0000256" key="2">
    <source>
        <dbReference type="ARBA" id="ARBA00023134"/>
    </source>
</evidence>
<dbReference type="FunFam" id="3.40.50.300:FF:001425">
    <property type="entry name" value="Dynamin GTPase, putative"/>
    <property type="match status" value="1"/>
</dbReference>
<dbReference type="GO" id="GO:0003924">
    <property type="term" value="F:GTPase activity"/>
    <property type="evidence" value="ECO:0007669"/>
    <property type="project" value="InterPro"/>
</dbReference>
<dbReference type="InterPro" id="IPR045063">
    <property type="entry name" value="Dynamin_N"/>
</dbReference>
<proteinExistence type="predicted"/>
<dbReference type="Proteomes" id="UP000800200">
    <property type="component" value="Unassembled WGS sequence"/>
</dbReference>
<dbReference type="GO" id="GO:0006897">
    <property type="term" value="P:endocytosis"/>
    <property type="evidence" value="ECO:0007669"/>
    <property type="project" value="TreeGrafter"/>
</dbReference>
<dbReference type="InterPro" id="IPR001401">
    <property type="entry name" value="Dynamin_GTPase"/>
</dbReference>
<dbReference type="PRINTS" id="PR00195">
    <property type="entry name" value="DYNAMIN"/>
</dbReference>
<dbReference type="GO" id="GO:0000266">
    <property type="term" value="P:mitochondrial fission"/>
    <property type="evidence" value="ECO:0007669"/>
    <property type="project" value="TreeGrafter"/>
</dbReference>
<dbReference type="GO" id="GO:0005739">
    <property type="term" value="C:mitochondrion"/>
    <property type="evidence" value="ECO:0007669"/>
    <property type="project" value="TreeGrafter"/>
</dbReference>
<evidence type="ECO:0000259" key="3">
    <source>
        <dbReference type="PROSITE" id="PS51388"/>
    </source>
</evidence>
<dbReference type="AlphaFoldDB" id="A0A6A6ECU6"/>
<dbReference type="SMART" id="SM00053">
    <property type="entry name" value="DYNc"/>
    <property type="match status" value="1"/>
</dbReference>
<keyword evidence="2" id="KW-0342">GTP-binding</keyword>
<reference evidence="5" key="1">
    <citation type="journal article" date="2020" name="Stud. Mycol.">
        <title>101 Dothideomycetes genomes: a test case for predicting lifestyles and emergence of pathogens.</title>
        <authorList>
            <person name="Haridas S."/>
            <person name="Albert R."/>
            <person name="Binder M."/>
            <person name="Bloem J."/>
            <person name="Labutti K."/>
            <person name="Salamov A."/>
            <person name="Andreopoulos B."/>
            <person name="Baker S."/>
            <person name="Barry K."/>
            <person name="Bills G."/>
            <person name="Bluhm B."/>
            <person name="Cannon C."/>
            <person name="Castanera R."/>
            <person name="Culley D."/>
            <person name="Daum C."/>
            <person name="Ezra D."/>
            <person name="Gonzalez J."/>
            <person name="Henrissat B."/>
            <person name="Kuo A."/>
            <person name="Liang C."/>
            <person name="Lipzen A."/>
            <person name="Lutzoni F."/>
            <person name="Magnuson J."/>
            <person name="Mondo S."/>
            <person name="Nolan M."/>
            <person name="Ohm R."/>
            <person name="Pangilinan J."/>
            <person name="Park H.-J."/>
            <person name="Ramirez L."/>
            <person name="Alfaro M."/>
            <person name="Sun H."/>
            <person name="Tritt A."/>
            <person name="Yoshinaga Y."/>
            <person name="Zwiers L.-H."/>
            <person name="Turgeon B."/>
            <person name="Goodwin S."/>
            <person name="Spatafora J."/>
            <person name="Crous P."/>
            <person name="Grigoriev I."/>
        </authorList>
    </citation>
    <scope>NUCLEOTIDE SEQUENCE</scope>
    <source>
        <strain evidence="5">CBS 207.26</strain>
    </source>
</reference>
<dbReference type="InterPro" id="IPR027417">
    <property type="entry name" value="P-loop_NTPase"/>
</dbReference>
<dbReference type="Pfam" id="PF00350">
    <property type="entry name" value="Dynamin_N"/>
    <property type="match status" value="1"/>
</dbReference>
<dbReference type="GO" id="GO:0016020">
    <property type="term" value="C:membrane"/>
    <property type="evidence" value="ECO:0007669"/>
    <property type="project" value="TreeGrafter"/>
</dbReference>
<dbReference type="Gene3D" id="3.40.50.300">
    <property type="entry name" value="P-loop containing nucleotide triphosphate hydrolases"/>
    <property type="match status" value="1"/>
</dbReference>
<dbReference type="GO" id="GO:0008017">
    <property type="term" value="F:microtubule binding"/>
    <property type="evidence" value="ECO:0007669"/>
    <property type="project" value="TreeGrafter"/>
</dbReference>
<accession>A0A6A6ECU6</accession>
<dbReference type="InterPro" id="IPR000375">
    <property type="entry name" value="Dynamin_stalk"/>
</dbReference>
<dbReference type="EMBL" id="ML994625">
    <property type="protein sequence ID" value="KAF2187960.1"/>
    <property type="molecule type" value="Genomic_DNA"/>
</dbReference>
<dbReference type="PROSITE" id="PS51718">
    <property type="entry name" value="G_DYNAMIN_2"/>
    <property type="match status" value="1"/>
</dbReference>
<organism evidence="5 6">
    <name type="scientific">Zopfia rhizophila CBS 207.26</name>
    <dbReference type="NCBI Taxonomy" id="1314779"/>
    <lineage>
        <taxon>Eukaryota</taxon>
        <taxon>Fungi</taxon>
        <taxon>Dikarya</taxon>
        <taxon>Ascomycota</taxon>
        <taxon>Pezizomycotina</taxon>
        <taxon>Dothideomycetes</taxon>
        <taxon>Dothideomycetes incertae sedis</taxon>
        <taxon>Zopfiaceae</taxon>
        <taxon>Zopfia</taxon>
    </lineage>
</organism>
<evidence type="ECO:0000256" key="1">
    <source>
        <dbReference type="ARBA" id="ARBA00022741"/>
    </source>
</evidence>
<evidence type="ECO:0000259" key="4">
    <source>
        <dbReference type="PROSITE" id="PS51718"/>
    </source>
</evidence>
<dbReference type="GO" id="GO:0005525">
    <property type="term" value="F:GTP binding"/>
    <property type="evidence" value="ECO:0007669"/>
    <property type="project" value="InterPro"/>
</dbReference>